<keyword evidence="4 8" id="KW-0808">Transferase</keyword>
<dbReference type="PANTHER" id="PTHR37316:SF3">
    <property type="entry name" value="TEICHOIC ACID GLYCEROL-PHOSPHATE TRANSFERASE"/>
    <property type="match status" value="1"/>
</dbReference>
<dbReference type="PANTHER" id="PTHR37316">
    <property type="entry name" value="TEICHOIC ACID GLYCEROL-PHOSPHATE PRIMASE"/>
    <property type="match status" value="1"/>
</dbReference>
<comment type="similarity">
    <text evidence="2">Belongs to the CDP-glycerol glycerophosphotransferase family.</text>
</comment>
<evidence type="ECO:0000256" key="1">
    <source>
        <dbReference type="ARBA" id="ARBA00004202"/>
    </source>
</evidence>
<sequence>MKNYLKKVFNNNNLLYTMLSNIYHKFITFLYYLLRIFRIKSEKIVFCSYYGNGYSDNAKYIAQEIINQKLKYDMVWLLRKELINDNDIPKEIRIVKYGSLRAIYEMVTAGIWIDNARKEYYVRKRAKQYYIQTWHGTPLKKIEKDAGKKLTDNYHKNSIYDSKNINLLLSGNEYSTRILKNCFWYDGKILESGMPRNDIFYDDYNIINKKVKNILGLKNEKIIFFAPTFRNDIEKNGLNQLEELNIKSLLIEFEKYYLNDCILLVRFHPNVANKINLQELECRYGNKILNVSEYPDMQELLSISDVLITDYSSAFFDFSLLKRPIFLFMQDYDEYKEERGVYLDINDIPLYIVKSSSELLEGIKSMNEEEMIKRSEKFLEYLGNKERGVATLEVINWINKVICNG</sequence>
<protein>
    <submittedName>
        <fullName evidence="8">CDP-glycerol glycerophosphotransferase</fullName>
    </submittedName>
</protein>
<dbReference type="SUPFAM" id="SSF53756">
    <property type="entry name" value="UDP-Glycosyltransferase/glycogen phosphorylase"/>
    <property type="match status" value="1"/>
</dbReference>
<dbReference type="Proteomes" id="UP000184310">
    <property type="component" value="Unassembled WGS sequence"/>
</dbReference>
<evidence type="ECO:0000313" key="9">
    <source>
        <dbReference type="Proteomes" id="UP000184310"/>
    </source>
</evidence>
<dbReference type="OrthoDB" id="9807097at2"/>
<evidence type="ECO:0000313" key="8">
    <source>
        <dbReference type="EMBL" id="SHK18206.1"/>
    </source>
</evidence>
<dbReference type="EMBL" id="FQZB01000014">
    <property type="protein sequence ID" value="SHK18206.1"/>
    <property type="molecule type" value="Genomic_DNA"/>
</dbReference>
<dbReference type="RefSeq" id="WP_072990531.1">
    <property type="nucleotide sequence ID" value="NZ_FQZB01000014.1"/>
</dbReference>
<keyword evidence="5" id="KW-0777">Teichoic acid biosynthesis</keyword>
<dbReference type="InterPro" id="IPR043149">
    <property type="entry name" value="TagF_N"/>
</dbReference>
<keyword evidence="9" id="KW-1185">Reference proteome</keyword>
<evidence type="ECO:0000256" key="6">
    <source>
        <dbReference type="ARBA" id="ARBA00023136"/>
    </source>
</evidence>
<feature type="transmembrane region" description="Helical" evidence="7">
    <location>
        <begin position="14"/>
        <end position="34"/>
    </location>
</feature>
<evidence type="ECO:0000256" key="3">
    <source>
        <dbReference type="ARBA" id="ARBA00022475"/>
    </source>
</evidence>
<accession>A0A1M6QDE0</accession>
<dbReference type="GO" id="GO:0005886">
    <property type="term" value="C:plasma membrane"/>
    <property type="evidence" value="ECO:0007669"/>
    <property type="project" value="UniProtKB-SubCell"/>
</dbReference>
<dbReference type="InterPro" id="IPR007554">
    <property type="entry name" value="Glycerophosphate_synth"/>
</dbReference>
<keyword evidence="7" id="KW-0812">Transmembrane</keyword>
<evidence type="ECO:0000256" key="5">
    <source>
        <dbReference type="ARBA" id="ARBA00022944"/>
    </source>
</evidence>
<comment type="subcellular location">
    <subcellularLocation>
        <location evidence="1">Cell membrane</location>
        <topology evidence="1">Peripheral membrane protein</topology>
    </subcellularLocation>
</comment>
<dbReference type="AlphaFoldDB" id="A0A1M6QDE0"/>
<name>A0A1M6QDE0_9CLOT</name>
<dbReference type="InterPro" id="IPR051612">
    <property type="entry name" value="Teichoic_Acid_Biosynth"/>
</dbReference>
<proteinExistence type="inferred from homology"/>
<evidence type="ECO:0000256" key="2">
    <source>
        <dbReference type="ARBA" id="ARBA00010488"/>
    </source>
</evidence>
<keyword evidence="3" id="KW-1003">Cell membrane</keyword>
<evidence type="ECO:0000256" key="7">
    <source>
        <dbReference type="SAM" id="Phobius"/>
    </source>
</evidence>
<reference evidence="8 9" key="1">
    <citation type="submission" date="2016-11" db="EMBL/GenBank/DDBJ databases">
        <authorList>
            <person name="Jaros S."/>
            <person name="Januszkiewicz K."/>
            <person name="Wedrychowicz H."/>
        </authorList>
    </citation>
    <scope>NUCLEOTIDE SEQUENCE [LARGE SCALE GENOMIC DNA]</scope>
    <source>
        <strain evidence="8 9">DSM 21758</strain>
    </source>
</reference>
<dbReference type="GO" id="GO:0019350">
    <property type="term" value="P:teichoic acid biosynthetic process"/>
    <property type="evidence" value="ECO:0007669"/>
    <property type="project" value="UniProtKB-KW"/>
</dbReference>
<dbReference type="STRING" id="1121302.SAMN02745163_03368"/>
<keyword evidence="6 7" id="KW-0472">Membrane</keyword>
<dbReference type="Gene3D" id="3.40.50.11820">
    <property type="match status" value="1"/>
</dbReference>
<dbReference type="Pfam" id="PF04464">
    <property type="entry name" value="Glyphos_transf"/>
    <property type="match status" value="1"/>
</dbReference>
<dbReference type="InterPro" id="IPR043148">
    <property type="entry name" value="TagF_C"/>
</dbReference>
<dbReference type="GO" id="GO:0047355">
    <property type="term" value="F:CDP-glycerol glycerophosphotransferase activity"/>
    <property type="evidence" value="ECO:0007669"/>
    <property type="project" value="InterPro"/>
</dbReference>
<dbReference type="Gene3D" id="3.40.50.12580">
    <property type="match status" value="1"/>
</dbReference>
<gene>
    <name evidence="8" type="ORF">SAMN02745163_03368</name>
</gene>
<organism evidence="8 9">
    <name type="scientific">Clostridium cavendishii DSM 21758</name>
    <dbReference type="NCBI Taxonomy" id="1121302"/>
    <lineage>
        <taxon>Bacteria</taxon>
        <taxon>Bacillati</taxon>
        <taxon>Bacillota</taxon>
        <taxon>Clostridia</taxon>
        <taxon>Eubacteriales</taxon>
        <taxon>Clostridiaceae</taxon>
        <taxon>Clostridium</taxon>
    </lineage>
</organism>
<evidence type="ECO:0000256" key="4">
    <source>
        <dbReference type="ARBA" id="ARBA00022679"/>
    </source>
</evidence>
<keyword evidence="7" id="KW-1133">Transmembrane helix</keyword>